<dbReference type="InterPro" id="IPR036907">
    <property type="entry name" value="5'-Nucleotdase_C_sf"/>
</dbReference>
<comment type="caution">
    <text evidence="2">The sequence shown here is derived from an EMBL/GenBank/DDBJ whole genome shotgun (WGS) entry which is preliminary data.</text>
</comment>
<dbReference type="InterPro" id="IPR006179">
    <property type="entry name" value="5_nucleotidase/apyrase"/>
</dbReference>
<reference evidence="2 3" key="1">
    <citation type="submission" date="2020-12" db="EMBL/GenBank/DDBJ databases">
        <title>Bacterial novel species Adhaeribacter sp. BT258 isolated from soil.</title>
        <authorList>
            <person name="Jung H.-Y."/>
        </authorList>
    </citation>
    <scope>NUCLEOTIDE SEQUENCE [LARGE SCALE GENOMIC DNA]</scope>
    <source>
        <strain evidence="2 3">BT258</strain>
    </source>
</reference>
<dbReference type="PANTHER" id="PTHR11575">
    <property type="entry name" value="5'-NUCLEOTIDASE-RELATED"/>
    <property type="match status" value="1"/>
</dbReference>
<dbReference type="Pfam" id="PF02872">
    <property type="entry name" value="5_nucleotid_C"/>
    <property type="match status" value="1"/>
</dbReference>
<keyword evidence="3" id="KW-1185">Reference proteome</keyword>
<protein>
    <submittedName>
        <fullName evidence="2">5'-nucleotidase C-terminal domain-containing protein</fullName>
    </submittedName>
</protein>
<organism evidence="2 3">
    <name type="scientific">Adhaeribacter terrigena</name>
    <dbReference type="NCBI Taxonomy" id="2793070"/>
    <lineage>
        <taxon>Bacteria</taxon>
        <taxon>Pseudomonadati</taxon>
        <taxon>Bacteroidota</taxon>
        <taxon>Cytophagia</taxon>
        <taxon>Cytophagales</taxon>
        <taxon>Hymenobacteraceae</taxon>
        <taxon>Adhaeribacter</taxon>
    </lineage>
</organism>
<dbReference type="PANTHER" id="PTHR11575:SF24">
    <property type="entry name" value="5'-NUCLEOTIDASE"/>
    <property type="match status" value="1"/>
</dbReference>
<evidence type="ECO:0000313" key="3">
    <source>
        <dbReference type="Proteomes" id="UP000644147"/>
    </source>
</evidence>
<dbReference type="RefSeq" id="WP_200504569.1">
    <property type="nucleotide sequence ID" value="NZ_JAEHFX010000001.1"/>
</dbReference>
<dbReference type="InterPro" id="IPR008334">
    <property type="entry name" value="5'-Nucleotdase_C"/>
</dbReference>
<dbReference type="PROSITE" id="PS51257">
    <property type="entry name" value="PROKAR_LIPOPROTEIN"/>
    <property type="match status" value="1"/>
</dbReference>
<sequence>MRFHFFKIVLLSLGLGLSVSCQRTWHGEPALQKTMLGVTATIAPDAQAEKTIAPYRAQVTKQMAEVIGVVPVALEKLAVESPVGNFVADLQRIQAEKLTGKPIDLGLMTAGGVRTPLRQGNLTVGDIFELMPFENELMVITVPAVVVKQLLNYASQPHIYPLAPKTLSTSNVAYQILNNQPQNILIGGQPFDSTRTYTIALSDYLAKGGDNLEFITNQVSSQKVGLLLRDAIIKHIKELTAEGKPVEAKIDGRVQVIVPNTPVEPKQ</sequence>
<dbReference type="Gene3D" id="3.90.780.10">
    <property type="entry name" value="5'-Nucleotidase, C-terminal domain"/>
    <property type="match status" value="1"/>
</dbReference>
<dbReference type="Proteomes" id="UP000644147">
    <property type="component" value="Unassembled WGS sequence"/>
</dbReference>
<gene>
    <name evidence="2" type="ORF">I5M27_03175</name>
</gene>
<feature type="domain" description="5'-Nucleotidase C-terminal" evidence="1">
    <location>
        <begin position="78"/>
        <end position="213"/>
    </location>
</feature>
<dbReference type="SUPFAM" id="SSF55816">
    <property type="entry name" value="5'-nucleotidase (syn. UDP-sugar hydrolase), C-terminal domain"/>
    <property type="match status" value="1"/>
</dbReference>
<evidence type="ECO:0000259" key="1">
    <source>
        <dbReference type="Pfam" id="PF02872"/>
    </source>
</evidence>
<proteinExistence type="predicted"/>
<evidence type="ECO:0000313" key="2">
    <source>
        <dbReference type="EMBL" id="MBK0401970.1"/>
    </source>
</evidence>
<dbReference type="EMBL" id="JAEHFX010000001">
    <property type="protein sequence ID" value="MBK0401970.1"/>
    <property type="molecule type" value="Genomic_DNA"/>
</dbReference>
<dbReference type="PRINTS" id="PR01607">
    <property type="entry name" value="APYRASEFAMLY"/>
</dbReference>
<name>A0ABS1BY01_9BACT</name>
<accession>A0ABS1BY01</accession>